<evidence type="ECO:0000256" key="2">
    <source>
        <dbReference type="ARBA" id="ARBA00022448"/>
    </source>
</evidence>
<sequence length="238" mass="26865">MPASPQSLQVKDPASQWTDNGTAYYNIQQELSTLTLSPTAYTSPNLNNNNGSIIPKSSSVPVMSSSPSLDPKSASPSIDSHERDFQERLQRKIADRMQHFNLTVSREMDKLLVTNRQLNEGEMHIENEYRRLLDVRERLCKNLEMMTSKAAEVEDVTATVNTMPDVAVDEALCGTTVVYNQMFELVADDNAIVDTIYYLAEALSSERIDLATFMKCTRSLAREQFMKRALMKKISEAR</sequence>
<dbReference type="SUPFAM" id="SSF140111">
    <property type="entry name" value="Endosomal sorting complex assembly domain"/>
    <property type="match status" value="1"/>
</dbReference>
<dbReference type="Proteomes" id="UP000605846">
    <property type="component" value="Unassembled WGS sequence"/>
</dbReference>
<evidence type="ECO:0000256" key="5">
    <source>
        <dbReference type="PROSITE-ProRule" id="PRU00644"/>
    </source>
</evidence>
<keyword evidence="9" id="KW-1185">Reference proteome</keyword>
<dbReference type="InterPro" id="IPR037202">
    <property type="entry name" value="ESCRT_assembly_dom"/>
</dbReference>
<feature type="compositionally biased region" description="Low complexity" evidence="6">
    <location>
        <begin position="52"/>
        <end position="77"/>
    </location>
</feature>
<dbReference type="InterPro" id="IPR017916">
    <property type="entry name" value="SB_dom"/>
</dbReference>
<dbReference type="EMBL" id="JABAYA010000002">
    <property type="protein sequence ID" value="KAF7732495.1"/>
    <property type="molecule type" value="Genomic_DNA"/>
</dbReference>
<dbReference type="PANTHER" id="PTHR23306:SF3">
    <property type="entry name" value="TUMOR SUPPRESSOR PROTEIN 101"/>
    <property type="match status" value="1"/>
</dbReference>
<dbReference type="Pfam" id="PF09454">
    <property type="entry name" value="Vps23_core"/>
    <property type="match status" value="1"/>
</dbReference>
<reference evidence="8" key="1">
    <citation type="submission" date="2020-01" db="EMBL/GenBank/DDBJ databases">
        <title>Genome Sequencing of Three Apophysomyces-Like Fungal Strains Confirms a Novel Fungal Genus in the Mucoromycota with divergent Burkholderia-like Endosymbiotic Bacteria.</title>
        <authorList>
            <person name="Stajich J.E."/>
            <person name="Macias A.M."/>
            <person name="Carter-House D."/>
            <person name="Lovett B."/>
            <person name="Kasson L.R."/>
            <person name="Berry K."/>
            <person name="Grigoriev I."/>
            <person name="Chang Y."/>
            <person name="Spatafora J."/>
            <person name="Kasson M.T."/>
        </authorList>
    </citation>
    <scope>NUCLEOTIDE SEQUENCE</scope>
    <source>
        <strain evidence="8">NRRL A-21654</strain>
    </source>
</reference>
<dbReference type="Gene3D" id="6.10.250.370">
    <property type="match status" value="1"/>
</dbReference>
<evidence type="ECO:0000256" key="6">
    <source>
        <dbReference type="SAM" id="MobiDB-lite"/>
    </source>
</evidence>
<dbReference type="PANTHER" id="PTHR23306">
    <property type="entry name" value="TUMOR SUSCEPTIBILITY GENE 101 PROTEIN-RELATED"/>
    <property type="match status" value="1"/>
</dbReference>
<comment type="caution">
    <text evidence="8">The sequence shown here is derived from an EMBL/GenBank/DDBJ whole genome shotgun (WGS) entry which is preliminary data.</text>
</comment>
<evidence type="ECO:0000256" key="3">
    <source>
        <dbReference type="ARBA" id="ARBA00022753"/>
    </source>
</evidence>
<dbReference type="GO" id="GO:0072666">
    <property type="term" value="P:establishment of protein localization to vacuole"/>
    <property type="evidence" value="ECO:0007669"/>
    <property type="project" value="UniProtKB-ARBA"/>
</dbReference>
<evidence type="ECO:0000256" key="4">
    <source>
        <dbReference type="ARBA" id="ARBA00022927"/>
    </source>
</evidence>
<protein>
    <recommendedName>
        <fullName evidence="7">SB domain-containing protein</fullName>
    </recommendedName>
</protein>
<dbReference type="GO" id="GO:0000813">
    <property type="term" value="C:ESCRT I complex"/>
    <property type="evidence" value="ECO:0007669"/>
    <property type="project" value="TreeGrafter"/>
</dbReference>
<dbReference type="GO" id="GO:0015031">
    <property type="term" value="P:protein transport"/>
    <property type="evidence" value="ECO:0007669"/>
    <property type="project" value="UniProtKB-UniRule"/>
</dbReference>
<evidence type="ECO:0000313" key="8">
    <source>
        <dbReference type="EMBL" id="KAF7732495.1"/>
    </source>
</evidence>
<organism evidence="8 9">
    <name type="scientific">Apophysomyces ossiformis</name>
    <dbReference type="NCBI Taxonomy" id="679940"/>
    <lineage>
        <taxon>Eukaryota</taxon>
        <taxon>Fungi</taxon>
        <taxon>Fungi incertae sedis</taxon>
        <taxon>Mucoromycota</taxon>
        <taxon>Mucoromycotina</taxon>
        <taxon>Mucoromycetes</taxon>
        <taxon>Mucorales</taxon>
        <taxon>Mucorineae</taxon>
        <taxon>Mucoraceae</taxon>
        <taxon>Apophysomyces</taxon>
    </lineage>
</organism>
<dbReference type="OrthoDB" id="306304at2759"/>
<dbReference type="Gene3D" id="6.10.140.820">
    <property type="match status" value="1"/>
</dbReference>
<name>A0A8H7EU81_9FUNG</name>
<dbReference type="PROSITE" id="PS51312">
    <property type="entry name" value="SB"/>
    <property type="match status" value="1"/>
</dbReference>
<gene>
    <name evidence="8" type="ORF">EC973_003241</name>
</gene>
<keyword evidence="3" id="KW-0967">Endosome</keyword>
<dbReference type="InterPro" id="IPR052070">
    <property type="entry name" value="ESCRT-I_UEV_domain"/>
</dbReference>
<keyword evidence="4 5" id="KW-0653">Protein transport</keyword>
<evidence type="ECO:0000259" key="7">
    <source>
        <dbReference type="PROSITE" id="PS51312"/>
    </source>
</evidence>
<accession>A0A8H7EU81</accession>
<feature type="region of interest" description="Disordered" evidence="6">
    <location>
        <begin position="44"/>
        <end position="82"/>
    </location>
</feature>
<evidence type="ECO:0000313" key="9">
    <source>
        <dbReference type="Proteomes" id="UP000605846"/>
    </source>
</evidence>
<dbReference type="GO" id="GO:0043130">
    <property type="term" value="F:ubiquitin binding"/>
    <property type="evidence" value="ECO:0007669"/>
    <property type="project" value="TreeGrafter"/>
</dbReference>
<dbReference type="GO" id="GO:0043162">
    <property type="term" value="P:ubiquitin-dependent protein catabolic process via the multivesicular body sorting pathway"/>
    <property type="evidence" value="ECO:0007669"/>
    <property type="project" value="UniProtKB-ARBA"/>
</dbReference>
<keyword evidence="2 5" id="KW-0813">Transport</keyword>
<dbReference type="AlphaFoldDB" id="A0A8H7EU81"/>
<feature type="domain" description="SB" evidence="7">
    <location>
        <begin position="176"/>
        <end position="238"/>
    </location>
</feature>
<comment type="subcellular location">
    <subcellularLocation>
        <location evidence="1">Endosome</location>
    </subcellularLocation>
</comment>
<evidence type="ECO:0000256" key="1">
    <source>
        <dbReference type="ARBA" id="ARBA00004177"/>
    </source>
</evidence>
<proteinExistence type="predicted"/>